<name>A0A839A8P0_9HYPH</name>
<dbReference type="PANTHER" id="PTHR12526:SF635">
    <property type="entry name" value="GLYCOSYL TRANSFERASE GROUP 1"/>
    <property type="match status" value="1"/>
</dbReference>
<protein>
    <submittedName>
        <fullName evidence="1">Glycosyltransferase family 4 protein</fullName>
    </submittedName>
</protein>
<dbReference type="CDD" id="cd03801">
    <property type="entry name" value="GT4_PimA-like"/>
    <property type="match status" value="1"/>
</dbReference>
<organism evidence="1 2">
    <name type="scientific">Stappia albiluteola</name>
    <dbReference type="NCBI Taxonomy" id="2758565"/>
    <lineage>
        <taxon>Bacteria</taxon>
        <taxon>Pseudomonadati</taxon>
        <taxon>Pseudomonadota</taxon>
        <taxon>Alphaproteobacteria</taxon>
        <taxon>Hyphomicrobiales</taxon>
        <taxon>Stappiaceae</taxon>
        <taxon>Stappia</taxon>
    </lineage>
</organism>
<dbReference type="AlphaFoldDB" id="A0A839A8P0"/>
<reference evidence="1 2" key="1">
    <citation type="submission" date="2020-07" db="EMBL/GenBank/DDBJ databases">
        <title>Stappia sp., F7233, whole genome shotgun sequencing project.</title>
        <authorList>
            <person name="Jiang S."/>
            <person name="Liu Z.W."/>
            <person name="Du Z.J."/>
        </authorList>
    </citation>
    <scope>NUCLEOTIDE SEQUENCE [LARGE SCALE GENOMIC DNA]</scope>
    <source>
        <strain evidence="1 2">F7233</strain>
    </source>
</reference>
<dbReference type="RefSeq" id="WP_182161848.1">
    <property type="nucleotide sequence ID" value="NZ_JACFXV010000031.1"/>
</dbReference>
<dbReference type="Proteomes" id="UP000541109">
    <property type="component" value="Unassembled WGS sequence"/>
</dbReference>
<keyword evidence="2" id="KW-1185">Reference proteome</keyword>
<sequence length="399" mass="44847">MSGGRGYRIAVLHQGCVPVYRRAFFERLSERSQNTYVIFHGRPPSNTDLQAAEPPFSFENRKVDNREFRLGKSILVYQPAVRAVTNGDFDAVVLGHEFKFLSGLLILVLFKLRRRPVVWWGFGYRKAYGSWQKSGLGRLKDRLARWGSDRLARLGDGYLAYTGKGREHLLAIGFRDEEIQVVRNTIDVDEQIRLADAVADLPERGLRAEFGLQPESHVLLYVGRLVPRKRVDWLIRFARAHPRADGKPVEVLVIGDGQERAALERLADGAPNIHFLGAIDPADIRIAKAMKLAAAVVVPGYLGLAINHAFAHARPVITEKHDFHSPEIEFMTEGHDGLMFPGGEEGFQKGLLEFLADEEAQARLCANAARTRETLKVDAMVEAYDGFLTRLLDGREARR</sequence>
<keyword evidence="1" id="KW-0808">Transferase</keyword>
<evidence type="ECO:0000313" key="1">
    <source>
        <dbReference type="EMBL" id="MBA5775940.1"/>
    </source>
</evidence>
<comment type="caution">
    <text evidence="1">The sequence shown here is derived from an EMBL/GenBank/DDBJ whole genome shotgun (WGS) entry which is preliminary data.</text>
</comment>
<dbReference type="Pfam" id="PF13692">
    <property type="entry name" value="Glyco_trans_1_4"/>
    <property type="match status" value="1"/>
</dbReference>
<evidence type="ECO:0000313" key="2">
    <source>
        <dbReference type="Proteomes" id="UP000541109"/>
    </source>
</evidence>
<gene>
    <name evidence="1" type="ORF">H2509_02230</name>
</gene>
<dbReference type="SUPFAM" id="SSF53756">
    <property type="entry name" value="UDP-Glycosyltransferase/glycogen phosphorylase"/>
    <property type="match status" value="1"/>
</dbReference>
<proteinExistence type="predicted"/>
<dbReference type="GO" id="GO:0016757">
    <property type="term" value="F:glycosyltransferase activity"/>
    <property type="evidence" value="ECO:0007669"/>
    <property type="project" value="TreeGrafter"/>
</dbReference>
<dbReference type="PANTHER" id="PTHR12526">
    <property type="entry name" value="GLYCOSYLTRANSFERASE"/>
    <property type="match status" value="1"/>
</dbReference>
<dbReference type="EMBL" id="JACFXV010000031">
    <property type="protein sequence ID" value="MBA5775940.1"/>
    <property type="molecule type" value="Genomic_DNA"/>
</dbReference>
<dbReference type="Gene3D" id="3.40.50.2000">
    <property type="entry name" value="Glycogen Phosphorylase B"/>
    <property type="match status" value="2"/>
</dbReference>
<accession>A0A839A8P0</accession>